<proteinExistence type="predicted"/>
<reference evidence="6 7" key="1">
    <citation type="submission" date="2021-10" db="EMBL/GenBank/DDBJ databases">
        <title>Anaerobic single-cell dispensing facilitates the cultivation of human gut bacteria.</title>
        <authorList>
            <person name="Afrizal A."/>
        </authorList>
    </citation>
    <scope>NUCLEOTIDE SEQUENCE [LARGE SCALE GENOMIC DNA]</scope>
    <source>
        <strain evidence="6 7">CLA-AA-H244</strain>
    </source>
</reference>
<dbReference type="PANTHER" id="PTHR35529">
    <property type="entry name" value="MANGANESE EFFLUX PUMP MNTP-RELATED"/>
    <property type="match status" value="1"/>
</dbReference>
<organism evidence="6 7">
    <name type="scientific">Gallintestinimicrobium propionicum</name>
    <dbReference type="NCBI Taxonomy" id="2981770"/>
    <lineage>
        <taxon>Bacteria</taxon>
        <taxon>Bacillati</taxon>
        <taxon>Bacillota</taxon>
        <taxon>Clostridia</taxon>
        <taxon>Lachnospirales</taxon>
        <taxon>Lachnospiraceae</taxon>
        <taxon>Gallintestinimicrobium</taxon>
    </lineage>
</organism>
<dbReference type="PANTHER" id="PTHR35529:SF2">
    <property type="entry name" value="SPORULATION PROTEIN YTAF-RELATED"/>
    <property type="match status" value="1"/>
</dbReference>
<evidence type="ECO:0000256" key="4">
    <source>
        <dbReference type="ARBA" id="ARBA00023136"/>
    </source>
</evidence>
<keyword evidence="1" id="KW-1003">Cell membrane</keyword>
<feature type="transmembrane region" description="Helical" evidence="5">
    <location>
        <begin position="35"/>
        <end position="56"/>
    </location>
</feature>
<feature type="transmembrane region" description="Helical" evidence="5">
    <location>
        <begin position="164"/>
        <end position="184"/>
    </location>
</feature>
<dbReference type="EMBL" id="JAJEQF010000045">
    <property type="protein sequence ID" value="MCC2168759.1"/>
    <property type="molecule type" value="Genomic_DNA"/>
</dbReference>
<dbReference type="RefSeq" id="WP_308728869.1">
    <property type="nucleotide sequence ID" value="NZ_JAJEQF010000045.1"/>
</dbReference>
<comment type="caution">
    <text evidence="6">The sequence shown here is derived from an EMBL/GenBank/DDBJ whole genome shotgun (WGS) entry which is preliminary data.</text>
</comment>
<evidence type="ECO:0000313" key="7">
    <source>
        <dbReference type="Proteomes" id="UP001199355"/>
    </source>
</evidence>
<evidence type="ECO:0000313" key="6">
    <source>
        <dbReference type="EMBL" id="MCC2168759.1"/>
    </source>
</evidence>
<evidence type="ECO:0000256" key="5">
    <source>
        <dbReference type="SAM" id="Phobius"/>
    </source>
</evidence>
<evidence type="ECO:0000256" key="3">
    <source>
        <dbReference type="ARBA" id="ARBA00022989"/>
    </source>
</evidence>
<gene>
    <name evidence="6" type="ORF">LKD45_13870</name>
</gene>
<feature type="transmembrane region" description="Helical" evidence="5">
    <location>
        <begin position="6"/>
        <end position="28"/>
    </location>
</feature>
<keyword evidence="4 5" id="KW-0472">Membrane</keyword>
<accession>A0AAE3AZD3</accession>
<feature type="transmembrane region" description="Helical" evidence="5">
    <location>
        <begin position="68"/>
        <end position="87"/>
    </location>
</feature>
<sequence>MTFLWIIPEAAFLALSLSLDTFVAGLSYGSSKIRLPLICAVTVSLVCSGVLCLSMLAGSLVRPFLSPIVARLICFLLLVCMGTLRILDQAIKSFLCRHDGFSRNFMFRALHFQFFLSVYADPCKADADASKSLSVPESVCLAFAMSLDGAAAGFGAALGNLNPVAVLFFSLLFGFTAIQGGFLLGNRLAQKTHFSVDWLSGALLILLAFLRLI</sequence>
<dbReference type="AlphaFoldDB" id="A0AAE3AZD3"/>
<name>A0AAE3AZD3_9FIRM</name>
<evidence type="ECO:0000256" key="2">
    <source>
        <dbReference type="ARBA" id="ARBA00022692"/>
    </source>
</evidence>
<protein>
    <submittedName>
        <fullName evidence="6">Manganese efflux pump</fullName>
    </submittedName>
</protein>
<dbReference type="Pfam" id="PF02659">
    <property type="entry name" value="Mntp"/>
    <property type="match status" value="1"/>
</dbReference>
<dbReference type="Proteomes" id="UP001199355">
    <property type="component" value="Unassembled WGS sequence"/>
</dbReference>
<feature type="transmembrane region" description="Helical" evidence="5">
    <location>
        <begin position="196"/>
        <end position="212"/>
    </location>
</feature>
<evidence type="ECO:0000256" key="1">
    <source>
        <dbReference type="ARBA" id="ARBA00022475"/>
    </source>
</evidence>
<keyword evidence="2 5" id="KW-0812">Transmembrane</keyword>
<keyword evidence="3 5" id="KW-1133">Transmembrane helix</keyword>
<dbReference type="InterPro" id="IPR003810">
    <property type="entry name" value="Mntp/YtaF"/>
</dbReference>
<keyword evidence="7" id="KW-1185">Reference proteome</keyword>